<feature type="compositionally biased region" description="Basic and acidic residues" evidence="1">
    <location>
        <begin position="232"/>
        <end position="254"/>
    </location>
</feature>
<organism evidence="2 3">
    <name type="scientific">Streblomastix strix</name>
    <dbReference type="NCBI Taxonomy" id="222440"/>
    <lineage>
        <taxon>Eukaryota</taxon>
        <taxon>Metamonada</taxon>
        <taxon>Preaxostyla</taxon>
        <taxon>Oxymonadida</taxon>
        <taxon>Streblomastigidae</taxon>
        <taxon>Streblomastix</taxon>
    </lineage>
</organism>
<evidence type="ECO:0000313" key="2">
    <source>
        <dbReference type="EMBL" id="KAA6377766.1"/>
    </source>
</evidence>
<proteinExistence type="predicted"/>
<name>A0A5J4V4E3_9EUKA</name>
<feature type="compositionally biased region" description="Basic and acidic residues" evidence="1">
    <location>
        <begin position="200"/>
        <end position="223"/>
    </location>
</feature>
<reference evidence="2 3" key="1">
    <citation type="submission" date="2019-03" db="EMBL/GenBank/DDBJ databases">
        <title>Single cell metagenomics reveals metabolic interactions within the superorganism composed of flagellate Streblomastix strix and complex community of Bacteroidetes bacteria on its surface.</title>
        <authorList>
            <person name="Treitli S.C."/>
            <person name="Kolisko M."/>
            <person name="Husnik F."/>
            <person name="Keeling P."/>
            <person name="Hampl V."/>
        </authorList>
    </citation>
    <scope>NUCLEOTIDE SEQUENCE [LARGE SCALE GENOMIC DNA]</scope>
    <source>
        <strain evidence="2">ST1C</strain>
    </source>
</reference>
<feature type="compositionally biased region" description="Basic and acidic residues" evidence="1">
    <location>
        <begin position="120"/>
        <end position="144"/>
    </location>
</feature>
<evidence type="ECO:0000256" key="1">
    <source>
        <dbReference type="SAM" id="MobiDB-lite"/>
    </source>
</evidence>
<evidence type="ECO:0000313" key="3">
    <source>
        <dbReference type="Proteomes" id="UP000324800"/>
    </source>
</evidence>
<accession>A0A5J4V4E3</accession>
<dbReference type="EMBL" id="SNRW01009597">
    <property type="protein sequence ID" value="KAA6377766.1"/>
    <property type="molecule type" value="Genomic_DNA"/>
</dbReference>
<feature type="compositionally biased region" description="Basic residues" evidence="1">
    <location>
        <begin position="160"/>
        <end position="171"/>
    </location>
</feature>
<comment type="caution">
    <text evidence="2">The sequence shown here is derived from an EMBL/GenBank/DDBJ whole genome shotgun (WGS) entry which is preliminary data.</text>
</comment>
<feature type="region of interest" description="Disordered" evidence="1">
    <location>
        <begin position="52"/>
        <end position="303"/>
    </location>
</feature>
<feature type="compositionally biased region" description="Basic and acidic residues" evidence="1">
    <location>
        <begin position="75"/>
        <end position="103"/>
    </location>
</feature>
<feature type="non-terminal residue" evidence="2">
    <location>
        <position position="340"/>
    </location>
</feature>
<feature type="compositionally biased region" description="Polar residues" evidence="1">
    <location>
        <begin position="104"/>
        <end position="115"/>
    </location>
</feature>
<sequence>MVNQRWEVNRVVDSVIRTIRNAFEKDPQQMANNKQLYEVVDDYINGSDFIGRRDPNYVQGRRANSTGNYHLNLKGQKDRNQSRLKNGSDQKDMNKQLSKERRAQTQLDDTYQNYNGPYVSRKEKELEKKKEEQQLRDKQTEREQQQQYEDEMQQQENELKKKKKKKKKKIQKKDESGNEQVIKDQQNKEDKKKKKKRKLIKYEDENEGNKVNEKEKQQEKPEEQEQDDNYQIEDKDKKDRQLQERNQDESKIDNYESEFTEGEDEKSNQSSNGSEDDQNQELKEVKSIPQIAEPQGAIEEEDSLGGFEQADYIKGSIDVVVIGVRDLNIGGIEGSSVYVK</sequence>
<gene>
    <name evidence="2" type="ORF">EZS28_026706</name>
</gene>
<feature type="compositionally biased region" description="Acidic residues" evidence="1">
    <location>
        <begin position="255"/>
        <end position="264"/>
    </location>
</feature>
<dbReference type="Proteomes" id="UP000324800">
    <property type="component" value="Unassembled WGS sequence"/>
</dbReference>
<dbReference type="AlphaFoldDB" id="A0A5J4V4E3"/>
<feature type="compositionally biased region" description="Basic and acidic residues" evidence="1">
    <location>
        <begin position="172"/>
        <end position="190"/>
    </location>
</feature>
<protein>
    <submittedName>
        <fullName evidence="2">Uncharacterized protein</fullName>
    </submittedName>
</protein>